<feature type="domain" description="NB-ARC" evidence="2">
    <location>
        <begin position="52"/>
        <end position="220"/>
    </location>
</feature>
<evidence type="ECO:0000256" key="1">
    <source>
        <dbReference type="ARBA" id="ARBA00022821"/>
    </source>
</evidence>
<keyword evidence="4" id="KW-1185">Reference proteome</keyword>
<keyword evidence="1" id="KW-0611">Plant defense</keyword>
<dbReference type="PANTHER" id="PTHR36766">
    <property type="entry name" value="PLANT BROAD-SPECTRUM MILDEW RESISTANCE PROTEIN RPW8"/>
    <property type="match status" value="1"/>
</dbReference>
<name>A0AAD7QJP1_QUISA</name>
<evidence type="ECO:0000313" key="4">
    <source>
        <dbReference type="Proteomes" id="UP001163823"/>
    </source>
</evidence>
<comment type="caution">
    <text evidence="3">The sequence shown here is derived from an EMBL/GenBank/DDBJ whole genome shotgun (WGS) entry which is preliminary data.</text>
</comment>
<proteinExistence type="predicted"/>
<dbReference type="InterPro" id="IPR027417">
    <property type="entry name" value="P-loop_NTPase"/>
</dbReference>
<evidence type="ECO:0000259" key="2">
    <source>
        <dbReference type="Pfam" id="PF00931"/>
    </source>
</evidence>
<dbReference type="PANTHER" id="PTHR36766:SF70">
    <property type="entry name" value="DISEASE RESISTANCE PROTEIN RGA4"/>
    <property type="match status" value="1"/>
</dbReference>
<dbReference type="FunFam" id="3.40.50.300:FF:001091">
    <property type="entry name" value="Probable disease resistance protein At1g61300"/>
    <property type="match status" value="1"/>
</dbReference>
<gene>
    <name evidence="3" type="ORF">O6P43_001829</name>
</gene>
<dbReference type="KEGG" id="qsa:O6P43_001829"/>
<dbReference type="SUPFAM" id="SSF52540">
    <property type="entry name" value="P-loop containing nucleoside triphosphate hydrolases"/>
    <property type="match status" value="1"/>
</dbReference>
<dbReference type="PRINTS" id="PR00364">
    <property type="entry name" value="DISEASERSIST"/>
</dbReference>
<dbReference type="GO" id="GO:0043531">
    <property type="term" value="F:ADP binding"/>
    <property type="evidence" value="ECO:0007669"/>
    <property type="project" value="InterPro"/>
</dbReference>
<organism evidence="3 4">
    <name type="scientific">Quillaja saponaria</name>
    <name type="common">Soap bark tree</name>
    <dbReference type="NCBI Taxonomy" id="32244"/>
    <lineage>
        <taxon>Eukaryota</taxon>
        <taxon>Viridiplantae</taxon>
        <taxon>Streptophyta</taxon>
        <taxon>Embryophyta</taxon>
        <taxon>Tracheophyta</taxon>
        <taxon>Spermatophyta</taxon>
        <taxon>Magnoliopsida</taxon>
        <taxon>eudicotyledons</taxon>
        <taxon>Gunneridae</taxon>
        <taxon>Pentapetalae</taxon>
        <taxon>rosids</taxon>
        <taxon>fabids</taxon>
        <taxon>Fabales</taxon>
        <taxon>Quillajaceae</taxon>
        <taxon>Quillaja</taxon>
    </lineage>
</organism>
<reference evidence="3 4" key="1">
    <citation type="journal article" date="2023" name="Science">
        <title>Elucidation of the pathway for biosynthesis of saponin adjuvants from the soapbark tree.</title>
        <authorList>
            <person name="Reed J."/>
            <person name="Orme A."/>
            <person name="El-Demerdash A."/>
            <person name="Owen C."/>
            <person name="Martin L.B.B."/>
            <person name="Misra R.C."/>
            <person name="Kikuchi S."/>
            <person name="Rejzek M."/>
            <person name="Martin A.C."/>
            <person name="Harkess A."/>
            <person name="Leebens-Mack J."/>
            <person name="Louveau T."/>
            <person name="Stephenson M.J."/>
            <person name="Osbourn A."/>
        </authorList>
    </citation>
    <scope>NUCLEOTIDE SEQUENCE [LARGE SCALE GENOMIC DNA]</scope>
    <source>
        <strain evidence="3">S10</strain>
    </source>
</reference>
<evidence type="ECO:0000313" key="3">
    <source>
        <dbReference type="EMBL" id="KAJ7982740.1"/>
    </source>
</evidence>
<dbReference type="InterPro" id="IPR002182">
    <property type="entry name" value="NB-ARC"/>
</dbReference>
<dbReference type="Pfam" id="PF00931">
    <property type="entry name" value="NB-ARC"/>
    <property type="match status" value="1"/>
</dbReference>
<dbReference type="GO" id="GO:0006952">
    <property type="term" value="P:defense response"/>
    <property type="evidence" value="ECO:0007669"/>
    <property type="project" value="UniProtKB-KW"/>
</dbReference>
<dbReference type="Proteomes" id="UP001163823">
    <property type="component" value="Chromosome 1"/>
</dbReference>
<dbReference type="EMBL" id="JARAOO010000001">
    <property type="protein sequence ID" value="KAJ7982740.1"/>
    <property type="molecule type" value="Genomic_DNA"/>
</dbReference>
<accession>A0AAD7QJP1</accession>
<dbReference type="Gene3D" id="3.40.50.300">
    <property type="entry name" value="P-loop containing nucleotide triphosphate hydrolases"/>
    <property type="match status" value="1"/>
</dbReference>
<protein>
    <submittedName>
        <fullName evidence="3">Disease resistance protein</fullName>
    </submittedName>
</protein>
<sequence>MGHKVKKIMERIDFIKNDGNVFNLIPRDSLLVRSRESRETHSFIRKEVIGREKEKNAIIDLLLDNNIKERISVIPIVGIGGLGKTALAKLVYNDDTLKTHFELKLWVCVSDDFDIKKVMENIIGSQTNSQLDKVQDDLRKNIGGKKYLLVLDDVWSEDVEQWHELKSLLKDGAKGSKVIVTTRKQKVAEIMGTLAPVVLKGLDEEMAWVLFGQFAFKKEEEPKSPGLEAIGKDIVKKCARGSSCNKNYWKSVVFSKFRK</sequence>
<dbReference type="AlphaFoldDB" id="A0AAD7QJP1"/>